<dbReference type="SUPFAM" id="SSF53474">
    <property type="entry name" value="alpha/beta-Hydrolases"/>
    <property type="match status" value="1"/>
</dbReference>
<dbReference type="Pfam" id="PF20434">
    <property type="entry name" value="BD-FAE"/>
    <property type="match status" value="1"/>
</dbReference>
<dbReference type="InterPro" id="IPR029058">
    <property type="entry name" value="AB_hydrolase_fold"/>
</dbReference>
<dbReference type="Proteomes" id="UP000637980">
    <property type="component" value="Unassembled WGS sequence"/>
</dbReference>
<organism evidence="3 4">
    <name type="scientific">Pseudovibrio japonicus</name>
    <dbReference type="NCBI Taxonomy" id="366534"/>
    <lineage>
        <taxon>Bacteria</taxon>
        <taxon>Pseudomonadati</taxon>
        <taxon>Pseudomonadota</taxon>
        <taxon>Alphaproteobacteria</taxon>
        <taxon>Hyphomicrobiales</taxon>
        <taxon>Stappiaceae</taxon>
        <taxon>Pseudovibrio</taxon>
    </lineage>
</organism>
<protein>
    <submittedName>
        <fullName evidence="3">Esterase</fullName>
    </submittedName>
</protein>
<dbReference type="Gene3D" id="3.40.50.1820">
    <property type="entry name" value="alpha/beta hydrolase"/>
    <property type="match status" value="1"/>
</dbReference>
<evidence type="ECO:0000313" key="4">
    <source>
        <dbReference type="Proteomes" id="UP000637980"/>
    </source>
</evidence>
<sequence>MRDWDKAYFNGGVVQNADELAEERLVKAKEFRDTTKGQLDIQYGNDERGKLDLFLPESTQPKGLVMFIHGGYWKALDKSAFSHAAKGAVEMGYAVVLPSYTLCPDTKITNIANQMQEALKVASKLVDGPIFLAGHSAGGQLVARLGCKDRNLPTEIQSRIKHIMGISGVYDLRPIRNTAMNDILQVNEDEARAESPVLLDPLENLRFTGWVGAEELAEFRRQNAAQCAIWGGFETQVTAYEAPEKNHFTVIEALEQADSLLLRTLLNT</sequence>
<dbReference type="InterPro" id="IPR050300">
    <property type="entry name" value="GDXG_lipolytic_enzyme"/>
</dbReference>
<evidence type="ECO:0000256" key="1">
    <source>
        <dbReference type="ARBA" id="ARBA00022801"/>
    </source>
</evidence>
<dbReference type="InterPro" id="IPR049492">
    <property type="entry name" value="BD-FAE-like_dom"/>
</dbReference>
<dbReference type="EMBL" id="BMXE01000004">
    <property type="protein sequence ID" value="GHB34330.1"/>
    <property type="molecule type" value="Genomic_DNA"/>
</dbReference>
<dbReference type="PANTHER" id="PTHR48081:SF33">
    <property type="entry name" value="KYNURENINE FORMAMIDASE"/>
    <property type="match status" value="1"/>
</dbReference>
<dbReference type="RefSeq" id="WP_189437071.1">
    <property type="nucleotide sequence ID" value="NZ_BMXE01000004.1"/>
</dbReference>
<accession>A0ABQ3EH03</accession>
<gene>
    <name evidence="3" type="ORF">GCM10007094_24320</name>
</gene>
<proteinExistence type="predicted"/>
<comment type="caution">
    <text evidence="3">The sequence shown here is derived from an EMBL/GenBank/DDBJ whole genome shotgun (WGS) entry which is preliminary data.</text>
</comment>
<reference evidence="4" key="1">
    <citation type="journal article" date="2019" name="Int. J. Syst. Evol. Microbiol.">
        <title>The Global Catalogue of Microorganisms (GCM) 10K type strain sequencing project: providing services to taxonomists for standard genome sequencing and annotation.</title>
        <authorList>
            <consortium name="The Broad Institute Genomics Platform"/>
            <consortium name="The Broad Institute Genome Sequencing Center for Infectious Disease"/>
            <person name="Wu L."/>
            <person name="Ma J."/>
        </authorList>
    </citation>
    <scope>NUCLEOTIDE SEQUENCE [LARGE SCALE GENOMIC DNA]</scope>
    <source>
        <strain evidence="4">KCTC 12861</strain>
    </source>
</reference>
<keyword evidence="4" id="KW-1185">Reference proteome</keyword>
<feature type="domain" description="BD-FAE-like" evidence="2">
    <location>
        <begin position="51"/>
        <end position="180"/>
    </location>
</feature>
<name>A0ABQ3EH03_9HYPH</name>
<keyword evidence="1" id="KW-0378">Hydrolase</keyword>
<evidence type="ECO:0000313" key="3">
    <source>
        <dbReference type="EMBL" id="GHB34330.1"/>
    </source>
</evidence>
<dbReference type="PANTHER" id="PTHR48081">
    <property type="entry name" value="AB HYDROLASE SUPERFAMILY PROTEIN C4A8.06C"/>
    <property type="match status" value="1"/>
</dbReference>
<evidence type="ECO:0000259" key="2">
    <source>
        <dbReference type="Pfam" id="PF20434"/>
    </source>
</evidence>